<name>A0A813L2X6_POLGL</name>
<evidence type="ECO:0000256" key="2">
    <source>
        <dbReference type="SAM" id="MobiDB-lite"/>
    </source>
</evidence>
<gene>
    <name evidence="3" type="ORF">PGLA2088_LOCUS40248</name>
</gene>
<reference evidence="3" key="1">
    <citation type="submission" date="2021-02" db="EMBL/GenBank/DDBJ databases">
        <authorList>
            <person name="Dougan E. K."/>
            <person name="Rhodes N."/>
            <person name="Thang M."/>
            <person name="Chan C."/>
        </authorList>
    </citation>
    <scope>NUCLEOTIDE SEQUENCE</scope>
</reference>
<dbReference type="EMBL" id="CAJNNW010033410">
    <property type="protein sequence ID" value="CAE8718747.1"/>
    <property type="molecule type" value="Genomic_DNA"/>
</dbReference>
<comment type="caution">
    <text evidence="3">The sequence shown here is derived from an EMBL/GenBank/DDBJ whole genome shotgun (WGS) entry which is preliminary data.</text>
</comment>
<feature type="region of interest" description="Disordered" evidence="2">
    <location>
        <begin position="179"/>
        <end position="201"/>
    </location>
</feature>
<protein>
    <submittedName>
        <fullName evidence="3">Uncharacterized protein</fullName>
    </submittedName>
</protein>
<sequence>MASQEVIAQSRLIVQQNATQKIAVKIEQWRKAGVESEEEQQVEVEEEEEADLVEVQVQPSSLQGRTRRHRATVHQLRQECRDLQKRLRCRREREAKFLKDATAHIQENWEDPAAEQCQHIQELLEEIAHSEAEKRHNEVEHQDLQEQLSVFNEYYVSCGGRIEFLSGMVSDKLARAEGYSTNDAGGSGRRPDAEGPDSGPLQEEVDDARDFGLLDADMDRCLAAAKDRHDIFVRQLESAKRVNKEFARQIESRMQETADKLNRLTKCKQMYWNLRMGRPSAGASSSAAAGPLSSADNPMVSAAVVDRSLEEQVVLEEKERVAEEKESAPWAQGAAPSCSSSSRSCAQQVNGDAAGKCAEAQMRSSVAFGTRSTSPLGNGSAGGLAAVCATAVSA</sequence>
<accession>A0A813L2X6</accession>
<evidence type="ECO:0000313" key="3">
    <source>
        <dbReference type="EMBL" id="CAE8718747.1"/>
    </source>
</evidence>
<evidence type="ECO:0000313" key="4">
    <source>
        <dbReference type="Proteomes" id="UP000626109"/>
    </source>
</evidence>
<keyword evidence="1" id="KW-0175">Coiled coil</keyword>
<feature type="compositionally biased region" description="Basic and acidic residues" evidence="2">
    <location>
        <begin position="317"/>
        <end position="327"/>
    </location>
</feature>
<dbReference type="Proteomes" id="UP000626109">
    <property type="component" value="Unassembled WGS sequence"/>
</dbReference>
<proteinExistence type="predicted"/>
<evidence type="ECO:0000256" key="1">
    <source>
        <dbReference type="SAM" id="Coils"/>
    </source>
</evidence>
<dbReference type="AlphaFoldDB" id="A0A813L2X6"/>
<feature type="region of interest" description="Disordered" evidence="2">
    <location>
        <begin position="317"/>
        <end position="345"/>
    </location>
</feature>
<organism evidence="3 4">
    <name type="scientific">Polarella glacialis</name>
    <name type="common">Dinoflagellate</name>
    <dbReference type="NCBI Taxonomy" id="89957"/>
    <lineage>
        <taxon>Eukaryota</taxon>
        <taxon>Sar</taxon>
        <taxon>Alveolata</taxon>
        <taxon>Dinophyceae</taxon>
        <taxon>Suessiales</taxon>
        <taxon>Suessiaceae</taxon>
        <taxon>Polarella</taxon>
    </lineage>
</organism>
<feature type="non-terminal residue" evidence="3">
    <location>
        <position position="394"/>
    </location>
</feature>
<feature type="coiled-coil region" evidence="1">
    <location>
        <begin position="66"/>
        <end position="147"/>
    </location>
</feature>